<dbReference type="Proteomes" id="UP001642501">
    <property type="component" value="Unassembled WGS sequence"/>
</dbReference>
<organism evidence="5 6">
    <name type="scientific">Sporothrix epigloea</name>
    <dbReference type="NCBI Taxonomy" id="1892477"/>
    <lineage>
        <taxon>Eukaryota</taxon>
        <taxon>Fungi</taxon>
        <taxon>Dikarya</taxon>
        <taxon>Ascomycota</taxon>
        <taxon>Pezizomycotina</taxon>
        <taxon>Sordariomycetes</taxon>
        <taxon>Sordariomycetidae</taxon>
        <taxon>Ophiostomatales</taxon>
        <taxon>Ophiostomataceae</taxon>
        <taxon>Sporothrix</taxon>
    </lineage>
</organism>
<dbReference type="PANTHER" id="PTHR43137:SF1">
    <property type="entry name" value="DIHYDROOROTASE"/>
    <property type="match status" value="1"/>
</dbReference>
<keyword evidence="4" id="KW-0665">Pyrimidine biosynthesis</keyword>
<keyword evidence="6" id="KW-1185">Reference proteome</keyword>
<evidence type="ECO:0000256" key="4">
    <source>
        <dbReference type="ARBA" id="ARBA00022975"/>
    </source>
</evidence>
<proteinExistence type="predicted"/>
<reference evidence="5 6" key="1">
    <citation type="submission" date="2024-01" db="EMBL/GenBank/DDBJ databases">
        <authorList>
            <person name="Allen C."/>
            <person name="Tagirdzhanova G."/>
        </authorList>
    </citation>
    <scope>NUCLEOTIDE SEQUENCE [LARGE SCALE GENOMIC DNA]</scope>
    <source>
        <strain evidence="5 6">CBS 573.63</strain>
    </source>
</reference>
<dbReference type="EC" id="3.5.2.3" evidence="5"/>
<evidence type="ECO:0000313" key="6">
    <source>
        <dbReference type="Proteomes" id="UP001642501"/>
    </source>
</evidence>
<evidence type="ECO:0000313" key="5">
    <source>
        <dbReference type="EMBL" id="CAK7269443.1"/>
    </source>
</evidence>
<dbReference type="InterPro" id="IPR032466">
    <property type="entry name" value="Metal_Hydrolase"/>
</dbReference>
<dbReference type="InterPro" id="IPR002195">
    <property type="entry name" value="Dihydroorotase_CS"/>
</dbReference>
<gene>
    <name evidence="5" type="primary">URA4</name>
    <name evidence="5" type="ORF">SEPCBS57363_003605</name>
</gene>
<keyword evidence="1" id="KW-0479">Metal-binding</keyword>
<protein>
    <submittedName>
        <fullName evidence="5">Dihydroorotase</fullName>
        <ecNumber evidence="5">3.5.2.3</ecNumber>
    </submittedName>
</protein>
<dbReference type="PANTHER" id="PTHR43137">
    <property type="entry name" value="DIHYDROOROTASE"/>
    <property type="match status" value="1"/>
</dbReference>
<sequence>MLLKTVQRIELPPAADMHVHMRQDDMMQLVAPTIVQGGVDTAFVMPNLVPPLTTIDRVLSYKKELEAAAPGVNFLMSLFLHSSITPEVIAQASAAGITGVKLYPQGATTNSDAGVADLTAFYDTFAAMESHDMVLNIHGEALESLTPPGTTLEEAFLPTLKSLHERFPRLRIIVRLSTLFVTMFATFSDPYQLEHCSTAAAVEAVKACGPTVAATITAHHLYLTETDACCNPFAFCKPIPKKPSDRDVLVRTVAESNPKFFFGSDSAPHPLQSKTSAEPGKAPAGVFTQPFATQLVLLGLQEGIERGVLAEDAIDEEILANFLSHHGRRFYKLPETTPTKKIVLERQGALIPVCVSSTDGNIVVGNSRAGEEVFTLHWEEA</sequence>
<dbReference type="PIRSF" id="PIRSF001237">
    <property type="entry name" value="DHOdimr"/>
    <property type="match status" value="1"/>
</dbReference>
<keyword evidence="2 5" id="KW-0378">Hydrolase</keyword>
<keyword evidence="3" id="KW-0862">Zinc</keyword>
<dbReference type="PROSITE" id="PS00483">
    <property type="entry name" value="DIHYDROOROTASE_2"/>
    <property type="match status" value="1"/>
</dbReference>
<evidence type="ECO:0000256" key="2">
    <source>
        <dbReference type="ARBA" id="ARBA00022801"/>
    </source>
</evidence>
<dbReference type="InterPro" id="IPR004721">
    <property type="entry name" value="DHOdimr"/>
</dbReference>
<accession>A0ABP0DP50</accession>
<comment type="caution">
    <text evidence="5">The sequence shown here is derived from an EMBL/GenBank/DDBJ whole genome shotgun (WGS) entry which is preliminary data.</text>
</comment>
<evidence type="ECO:0000256" key="3">
    <source>
        <dbReference type="ARBA" id="ARBA00022833"/>
    </source>
</evidence>
<dbReference type="SUPFAM" id="SSF51556">
    <property type="entry name" value="Metallo-dependent hydrolases"/>
    <property type="match status" value="1"/>
</dbReference>
<dbReference type="EMBL" id="CAWUOM010000059">
    <property type="protein sequence ID" value="CAK7269443.1"/>
    <property type="molecule type" value="Genomic_DNA"/>
</dbReference>
<dbReference type="GO" id="GO:0004151">
    <property type="term" value="F:dihydroorotase activity"/>
    <property type="evidence" value="ECO:0007669"/>
    <property type="project" value="UniProtKB-EC"/>
</dbReference>
<dbReference type="Gene3D" id="3.20.20.140">
    <property type="entry name" value="Metal-dependent hydrolases"/>
    <property type="match status" value="1"/>
</dbReference>
<name>A0ABP0DP50_9PEZI</name>
<evidence type="ECO:0000256" key="1">
    <source>
        <dbReference type="ARBA" id="ARBA00022723"/>
    </source>
</evidence>